<protein>
    <submittedName>
        <fullName evidence="3">Related to similarity to carboxylic ester hydrolases-Aspergillus niger</fullName>
        <ecNumber evidence="3">3.1.1.1</ecNumber>
        <ecNumber evidence="3">3.1.1.3</ecNumber>
    </submittedName>
</protein>
<accession>G4TJ16</accession>
<keyword evidence="4" id="KW-1185">Reference proteome</keyword>
<name>G4TJ16_SERID</name>
<dbReference type="EC" id="3.1.1.1" evidence="3"/>
<dbReference type="Gene3D" id="3.40.50.1820">
    <property type="entry name" value="alpha/beta hydrolase"/>
    <property type="match status" value="1"/>
</dbReference>
<dbReference type="STRING" id="1109443.G4TJ16"/>
<dbReference type="EMBL" id="CAFZ01000114">
    <property type="protein sequence ID" value="CCA71315.1"/>
    <property type="molecule type" value="Genomic_DNA"/>
</dbReference>
<proteinExistence type="predicted"/>
<evidence type="ECO:0000313" key="3">
    <source>
        <dbReference type="EMBL" id="CCA71315.1"/>
    </source>
</evidence>
<feature type="domain" description="Alpha/beta hydrolase fold-3" evidence="2">
    <location>
        <begin position="79"/>
        <end position="316"/>
    </location>
</feature>
<dbReference type="AlphaFoldDB" id="G4TJ16"/>
<feature type="coiled-coil region" evidence="1">
    <location>
        <begin position="276"/>
        <end position="303"/>
    </location>
</feature>
<dbReference type="GO" id="GO:0004806">
    <property type="term" value="F:triacylglycerol lipase activity"/>
    <property type="evidence" value="ECO:0007669"/>
    <property type="project" value="UniProtKB-EC"/>
</dbReference>
<dbReference type="InParanoid" id="G4TJ16"/>
<gene>
    <name evidence="3" type="ORF">PIIN_05254</name>
</gene>
<keyword evidence="3" id="KW-0378">Hydrolase</keyword>
<dbReference type="PANTHER" id="PTHR23024">
    <property type="entry name" value="ARYLACETAMIDE DEACETYLASE"/>
    <property type="match status" value="1"/>
</dbReference>
<dbReference type="OrthoDB" id="408631at2759"/>
<dbReference type="InterPro" id="IPR050466">
    <property type="entry name" value="Carboxylest/Gibb_receptor"/>
</dbReference>
<organism evidence="3 4">
    <name type="scientific">Serendipita indica (strain DSM 11827)</name>
    <name type="common">Root endophyte fungus</name>
    <name type="synonym">Piriformospora indica</name>
    <dbReference type="NCBI Taxonomy" id="1109443"/>
    <lineage>
        <taxon>Eukaryota</taxon>
        <taxon>Fungi</taxon>
        <taxon>Dikarya</taxon>
        <taxon>Basidiomycota</taxon>
        <taxon>Agaricomycotina</taxon>
        <taxon>Agaricomycetes</taxon>
        <taxon>Sebacinales</taxon>
        <taxon>Serendipitaceae</taxon>
        <taxon>Serendipita</taxon>
    </lineage>
</organism>
<keyword evidence="1" id="KW-0175">Coiled coil</keyword>
<dbReference type="PANTHER" id="PTHR23024:SF242">
    <property type="entry name" value="ALPHA_BETA HYDROLASE FOLD-3 DOMAIN-CONTAINING PROTEIN-RELATED"/>
    <property type="match status" value="1"/>
</dbReference>
<reference evidence="3 4" key="1">
    <citation type="journal article" date="2011" name="PLoS Pathog.">
        <title>Endophytic Life Strategies Decoded by Genome and Transcriptome Analyses of the Mutualistic Root Symbiont Piriformospora indica.</title>
        <authorList>
            <person name="Zuccaro A."/>
            <person name="Lahrmann U."/>
            <person name="Guldener U."/>
            <person name="Langen G."/>
            <person name="Pfiffi S."/>
            <person name="Biedenkopf D."/>
            <person name="Wong P."/>
            <person name="Samans B."/>
            <person name="Grimm C."/>
            <person name="Basiewicz M."/>
            <person name="Murat C."/>
            <person name="Martin F."/>
            <person name="Kogel K.H."/>
        </authorList>
    </citation>
    <scope>NUCLEOTIDE SEQUENCE [LARGE SCALE GENOMIC DNA]</scope>
    <source>
        <strain evidence="3 4">DSM 11827</strain>
    </source>
</reference>
<comment type="caution">
    <text evidence="3">The sequence shown here is derived from an EMBL/GenBank/DDBJ whole genome shotgun (WGS) entry which is preliminary data.</text>
</comment>
<evidence type="ECO:0000313" key="4">
    <source>
        <dbReference type="Proteomes" id="UP000007148"/>
    </source>
</evidence>
<evidence type="ECO:0000259" key="2">
    <source>
        <dbReference type="Pfam" id="PF07859"/>
    </source>
</evidence>
<dbReference type="HOGENOM" id="CLU_012494_3_0_1"/>
<dbReference type="Proteomes" id="UP000007148">
    <property type="component" value="Unassembled WGS sequence"/>
</dbReference>
<dbReference type="OMA" id="QKNIAYE"/>
<evidence type="ECO:0000256" key="1">
    <source>
        <dbReference type="SAM" id="Coils"/>
    </source>
</evidence>
<dbReference type="InterPro" id="IPR013094">
    <property type="entry name" value="AB_hydrolase_3"/>
</dbReference>
<sequence length="351" mass="39263">MAPTGLLAYLKLLYKAKYIRFQYSINYLLRVITGKAPARLTPNQSFTVPSTKSRRGVKVNVYRTKAALNHTGPVAVHLTWHGSGFVFKSFGENGVFIKYLLDHPILSSYPLAILDCDYAKGPEYVCPAATDDARDVLEYVFMHPEVYDISRVTLGGFSAGGAISLGLSVTIGKEVRTGTWSHPTTGHPIKTVVAFYPVAKWWETPIAPRETAGLRQWLGGMFPKDLESIFRNSYFFTPKLNHPKTSEEDDRRVIALMRQPLHSPGYGETKDFPDDIVIYTCENDHLTREAENLRQKLQAGGKRVYGELVMGVYHSWDLEVRPGDVGYVERQKAYDVSAKAIARAGGVQVDI</sequence>
<dbReference type="eggNOG" id="ENOG502SE29">
    <property type="taxonomic scope" value="Eukaryota"/>
</dbReference>
<dbReference type="InterPro" id="IPR029058">
    <property type="entry name" value="AB_hydrolase_fold"/>
</dbReference>
<dbReference type="GO" id="GO:0106435">
    <property type="term" value="F:carboxylesterase activity"/>
    <property type="evidence" value="ECO:0007669"/>
    <property type="project" value="UniProtKB-EC"/>
</dbReference>
<dbReference type="EC" id="3.1.1.3" evidence="3"/>
<dbReference type="SUPFAM" id="SSF53474">
    <property type="entry name" value="alpha/beta-Hydrolases"/>
    <property type="match status" value="1"/>
</dbReference>
<dbReference type="Pfam" id="PF07859">
    <property type="entry name" value="Abhydrolase_3"/>
    <property type="match status" value="1"/>
</dbReference>